<dbReference type="Proteomes" id="UP000287857">
    <property type="component" value="Unassembled WGS sequence"/>
</dbReference>
<comment type="caution">
    <text evidence="1">The sequence shown here is derived from an EMBL/GenBank/DDBJ whole genome shotgun (WGS) entry which is preliminary data.</text>
</comment>
<name>A0A429ZWU2_9ENTE</name>
<gene>
    <name evidence="1" type="ORF">CBF37_08215</name>
</gene>
<reference evidence="1 2" key="1">
    <citation type="submission" date="2017-05" db="EMBL/GenBank/DDBJ databases">
        <title>Vagococcus spp. assemblies.</title>
        <authorList>
            <person name="Gulvik C.A."/>
        </authorList>
    </citation>
    <scope>NUCLEOTIDE SEQUENCE [LARGE SCALE GENOMIC DNA]</scope>
    <source>
        <strain evidence="1 2">SS1995</strain>
    </source>
</reference>
<dbReference type="EMBL" id="NGJS01000011">
    <property type="protein sequence ID" value="RST98285.1"/>
    <property type="molecule type" value="Genomic_DNA"/>
</dbReference>
<evidence type="ECO:0000313" key="1">
    <source>
        <dbReference type="EMBL" id="RST98285.1"/>
    </source>
</evidence>
<organism evidence="1 2">
    <name type="scientific">Vagococcus vulneris</name>
    <dbReference type="NCBI Taxonomy" id="1977869"/>
    <lineage>
        <taxon>Bacteria</taxon>
        <taxon>Bacillati</taxon>
        <taxon>Bacillota</taxon>
        <taxon>Bacilli</taxon>
        <taxon>Lactobacillales</taxon>
        <taxon>Enterococcaceae</taxon>
        <taxon>Vagococcus</taxon>
    </lineage>
</organism>
<sequence>MTVRPWLSKEQFMKKYAKSDSTYAKRTEELRKHPIYSEAYIAPTTQEVWIDESIYQEFLIWKHQNKFK</sequence>
<keyword evidence="2" id="KW-1185">Reference proteome</keyword>
<proteinExistence type="predicted"/>
<dbReference type="AlphaFoldDB" id="A0A429ZWU2"/>
<evidence type="ECO:0000313" key="2">
    <source>
        <dbReference type="Proteomes" id="UP000287857"/>
    </source>
</evidence>
<protein>
    <recommendedName>
        <fullName evidence="3">Excisionase</fullName>
    </recommendedName>
</protein>
<dbReference type="RefSeq" id="WP_125984264.1">
    <property type="nucleotide sequence ID" value="NZ_NGJS01000011.1"/>
</dbReference>
<dbReference type="OrthoDB" id="2191547at2"/>
<accession>A0A429ZWU2</accession>
<evidence type="ECO:0008006" key="3">
    <source>
        <dbReference type="Google" id="ProtNLM"/>
    </source>
</evidence>